<dbReference type="SUPFAM" id="SSF52833">
    <property type="entry name" value="Thioredoxin-like"/>
    <property type="match status" value="1"/>
</dbReference>
<dbReference type="InterPro" id="IPR004046">
    <property type="entry name" value="GST_C"/>
</dbReference>
<evidence type="ECO:0000313" key="2">
    <source>
        <dbReference type="EMBL" id="CAJ1371472.1"/>
    </source>
</evidence>
<dbReference type="EMBL" id="CAUJNA010000080">
    <property type="protein sequence ID" value="CAJ1371472.1"/>
    <property type="molecule type" value="Genomic_DNA"/>
</dbReference>
<dbReference type="Proteomes" id="UP001178507">
    <property type="component" value="Unassembled WGS sequence"/>
</dbReference>
<dbReference type="Gene3D" id="1.20.1050.10">
    <property type="match status" value="1"/>
</dbReference>
<dbReference type="InterPro" id="IPR036282">
    <property type="entry name" value="Glutathione-S-Trfase_C_sf"/>
</dbReference>
<dbReference type="Pfam" id="PF00043">
    <property type="entry name" value="GST_C"/>
    <property type="match status" value="1"/>
</dbReference>
<dbReference type="SUPFAM" id="SSF47616">
    <property type="entry name" value="GST C-terminal domain-like"/>
    <property type="match status" value="1"/>
</dbReference>
<evidence type="ECO:0000259" key="1">
    <source>
        <dbReference type="Pfam" id="PF00043"/>
    </source>
</evidence>
<organism evidence="2 3">
    <name type="scientific">Effrenium voratum</name>
    <dbReference type="NCBI Taxonomy" id="2562239"/>
    <lineage>
        <taxon>Eukaryota</taxon>
        <taxon>Sar</taxon>
        <taxon>Alveolata</taxon>
        <taxon>Dinophyceae</taxon>
        <taxon>Suessiales</taxon>
        <taxon>Symbiodiniaceae</taxon>
        <taxon>Effrenium</taxon>
    </lineage>
</organism>
<proteinExistence type="predicted"/>
<name>A0AA36HLT3_9DINO</name>
<dbReference type="AlphaFoldDB" id="A0AA36HLT3"/>
<gene>
    <name evidence="2" type="ORF">EVOR1521_LOCUS1775</name>
</gene>
<reference evidence="2" key="1">
    <citation type="submission" date="2023-08" db="EMBL/GenBank/DDBJ databases">
        <authorList>
            <person name="Chen Y."/>
            <person name="Shah S."/>
            <person name="Dougan E. K."/>
            <person name="Thang M."/>
            <person name="Chan C."/>
        </authorList>
    </citation>
    <scope>NUCLEOTIDE SEQUENCE</scope>
</reference>
<feature type="domain" description="Glutathione S-transferase C-terminal" evidence="1">
    <location>
        <begin position="162"/>
        <end position="255"/>
    </location>
</feature>
<dbReference type="CDD" id="cd00570">
    <property type="entry name" value="GST_N_family"/>
    <property type="match status" value="1"/>
</dbReference>
<protein>
    <recommendedName>
        <fullName evidence="1">Glutathione S-transferase C-terminal domain-containing protein</fullName>
    </recommendedName>
</protein>
<evidence type="ECO:0000313" key="3">
    <source>
        <dbReference type="Proteomes" id="UP001178507"/>
    </source>
</evidence>
<sequence length="265" mass="30291">MSGAMEVELLCLPGSPWSSKAMWILSLCKLPFQKRPFEPMVDEVWLRYKLKLWPWQWRFWQRLTVPVAIIREPAPKGTTVLTDSFDIAAWALARSSPSPSPEQVAQLRRWNALSDAVLNFGRADFVRAALKDVRVAVEVIAPPWMRKLPLLFSGLVMWVAVRVFAWKYADKNKESTREVVQEAMRQVSVALKSGKGRYLVEDRFSYADIVMAIAVNGLAPTEGALQFTIPRKFQSEPDDILAEFQDVKAWKEAIMKDLPDVLRIK</sequence>
<dbReference type="InterPro" id="IPR036249">
    <property type="entry name" value="Thioredoxin-like_sf"/>
</dbReference>
<comment type="caution">
    <text evidence="2">The sequence shown here is derived from an EMBL/GenBank/DDBJ whole genome shotgun (WGS) entry which is preliminary data.</text>
</comment>
<accession>A0AA36HLT3</accession>
<keyword evidence="3" id="KW-1185">Reference proteome</keyword>